<comment type="caution">
    <text evidence="2">The sequence shown here is derived from an EMBL/GenBank/DDBJ whole genome shotgun (WGS) entry which is preliminary data.</text>
</comment>
<organism evidence="2 3">
    <name type="scientific">Castilleja foliolosa</name>
    <dbReference type="NCBI Taxonomy" id="1961234"/>
    <lineage>
        <taxon>Eukaryota</taxon>
        <taxon>Viridiplantae</taxon>
        <taxon>Streptophyta</taxon>
        <taxon>Embryophyta</taxon>
        <taxon>Tracheophyta</taxon>
        <taxon>Spermatophyta</taxon>
        <taxon>Magnoliopsida</taxon>
        <taxon>eudicotyledons</taxon>
        <taxon>Gunneridae</taxon>
        <taxon>Pentapetalae</taxon>
        <taxon>asterids</taxon>
        <taxon>lamiids</taxon>
        <taxon>Lamiales</taxon>
        <taxon>Orobanchaceae</taxon>
        <taxon>Pedicularideae</taxon>
        <taxon>Castillejinae</taxon>
        <taxon>Castilleja</taxon>
    </lineage>
</organism>
<keyword evidence="3" id="KW-1185">Reference proteome</keyword>
<reference evidence="3" key="1">
    <citation type="journal article" date="2024" name="IScience">
        <title>Strigolactones Initiate the Formation of Haustorium-like Structures in Castilleja.</title>
        <authorList>
            <person name="Buerger M."/>
            <person name="Peterson D."/>
            <person name="Chory J."/>
        </authorList>
    </citation>
    <scope>NUCLEOTIDE SEQUENCE [LARGE SCALE GENOMIC DNA]</scope>
</reference>
<sequence length="263" mass="29533">MASKEHKPMKKIKGAVIGGKSGFAGHHGKSKIWDEFDKIKDAETEKWTGDCKCKHCNAVIYSPSQIGTNKLWTHIGHCKEIPVELKDKKQTIVNIFDGAMVNWRFNQEKCRRACAVMVIVAELPFWKKGNNVRDEIRARLKRKNSVDSLNDLERYLNDGIEEGGPDFDILLWWKGKSATYRAVAIMARDILSIPITSVASENAFSGAGRVLDPFRSSLTPKLVEALVCAQDWLRGGSDIGVDIEIEEDIETLVQLEKISNFSN</sequence>
<dbReference type="Proteomes" id="UP001632038">
    <property type="component" value="Unassembled WGS sequence"/>
</dbReference>
<gene>
    <name evidence="2" type="ORF">CASFOL_000543</name>
</gene>
<feature type="domain" description="HAT C-terminal dimerisation" evidence="1">
    <location>
        <begin position="152"/>
        <end position="233"/>
    </location>
</feature>
<dbReference type="AlphaFoldDB" id="A0ABD3ELX1"/>
<dbReference type="PANTHER" id="PTHR46481:SF7">
    <property type="entry name" value="ZINC FINGER BED DOMAIN-CONTAINING PROTEIN RICESLEEPER 2-LIKE"/>
    <property type="match status" value="1"/>
</dbReference>
<dbReference type="Pfam" id="PF05699">
    <property type="entry name" value="Dimer_Tnp_hAT"/>
    <property type="match status" value="1"/>
</dbReference>
<dbReference type="InterPro" id="IPR012337">
    <property type="entry name" value="RNaseH-like_sf"/>
</dbReference>
<protein>
    <recommendedName>
        <fullName evidence="1">HAT C-terminal dimerisation domain-containing protein</fullName>
    </recommendedName>
</protein>
<dbReference type="SMART" id="SM00614">
    <property type="entry name" value="ZnF_BED"/>
    <property type="match status" value="1"/>
</dbReference>
<dbReference type="SUPFAM" id="SSF53098">
    <property type="entry name" value="Ribonuclease H-like"/>
    <property type="match status" value="1"/>
</dbReference>
<dbReference type="InterPro" id="IPR052035">
    <property type="entry name" value="ZnF_BED_domain_contain"/>
</dbReference>
<accession>A0ABD3ELX1</accession>
<evidence type="ECO:0000259" key="1">
    <source>
        <dbReference type="Pfam" id="PF05699"/>
    </source>
</evidence>
<dbReference type="PANTHER" id="PTHR46481">
    <property type="entry name" value="ZINC FINGER BED DOMAIN-CONTAINING PROTEIN 4"/>
    <property type="match status" value="1"/>
</dbReference>
<name>A0ABD3ELX1_9LAMI</name>
<dbReference type="EMBL" id="JAVIJP010000002">
    <property type="protein sequence ID" value="KAL3654757.1"/>
    <property type="molecule type" value="Genomic_DNA"/>
</dbReference>
<evidence type="ECO:0000313" key="2">
    <source>
        <dbReference type="EMBL" id="KAL3654757.1"/>
    </source>
</evidence>
<evidence type="ECO:0000313" key="3">
    <source>
        <dbReference type="Proteomes" id="UP001632038"/>
    </source>
</evidence>
<dbReference type="InterPro" id="IPR008906">
    <property type="entry name" value="HATC_C_dom"/>
</dbReference>
<proteinExistence type="predicted"/>